<dbReference type="AlphaFoldDB" id="A0AAV4U534"/>
<sequence>MAPNSKNLGSYCQGKDGEKEGKELLPFLILVKISEPEDFKNSQERDREKKVPPILSDGFPYKRRFLAVFFLIAHTSIRNGVYFGVRPDTKKDEIYFFKKRDLKIFPGITITNNHSNFAV</sequence>
<comment type="caution">
    <text evidence="1">The sequence shown here is derived from an EMBL/GenBank/DDBJ whole genome shotgun (WGS) entry which is preliminary data.</text>
</comment>
<protein>
    <recommendedName>
        <fullName evidence="3">Ycf1</fullName>
    </recommendedName>
</protein>
<evidence type="ECO:0000313" key="1">
    <source>
        <dbReference type="EMBL" id="GIY52867.1"/>
    </source>
</evidence>
<name>A0AAV4U534_9ARAC</name>
<proteinExistence type="predicted"/>
<gene>
    <name evidence="1" type="ORF">CDAR_476841</name>
</gene>
<reference evidence="1 2" key="1">
    <citation type="submission" date="2021-06" db="EMBL/GenBank/DDBJ databases">
        <title>Caerostris darwini draft genome.</title>
        <authorList>
            <person name="Kono N."/>
            <person name="Arakawa K."/>
        </authorList>
    </citation>
    <scope>NUCLEOTIDE SEQUENCE [LARGE SCALE GENOMIC DNA]</scope>
</reference>
<dbReference type="Proteomes" id="UP001054837">
    <property type="component" value="Unassembled WGS sequence"/>
</dbReference>
<evidence type="ECO:0008006" key="3">
    <source>
        <dbReference type="Google" id="ProtNLM"/>
    </source>
</evidence>
<organism evidence="1 2">
    <name type="scientific">Caerostris darwini</name>
    <dbReference type="NCBI Taxonomy" id="1538125"/>
    <lineage>
        <taxon>Eukaryota</taxon>
        <taxon>Metazoa</taxon>
        <taxon>Ecdysozoa</taxon>
        <taxon>Arthropoda</taxon>
        <taxon>Chelicerata</taxon>
        <taxon>Arachnida</taxon>
        <taxon>Araneae</taxon>
        <taxon>Araneomorphae</taxon>
        <taxon>Entelegynae</taxon>
        <taxon>Araneoidea</taxon>
        <taxon>Araneidae</taxon>
        <taxon>Caerostris</taxon>
    </lineage>
</organism>
<accession>A0AAV4U534</accession>
<keyword evidence="2" id="KW-1185">Reference proteome</keyword>
<evidence type="ECO:0000313" key="2">
    <source>
        <dbReference type="Proteomes" id="UP001054837"/>
    </source>
</evidence>
<dbReference type="EMBL" id="BPLQ01010722">
    <property type="protein sequence ID" value="GIY52867.1"/>
    <property type="molecule type" value="Genomic_DNA"/>
</dbReference>